<dbReference type="EMBL" id="WNTK01001326">
    <property type="protein sequence ID" value="KAG9467535.1"/>
    <property type="molecule type" value="Genomic_DNA"/>
</dbReference>
<gene>
    <name evidence="2" type="ORF">GDO78_014787</name>
</gene>
<dbReference type="Proteomes" id="UP000770717">
    <property type="component" value="Unassembled WGS sequence"/>
</dbReference>
<organism evidence="2 3">
    <name type="scientific">Eleutherodactylus coqui</name>
    <name type="common">Puerto Rican coqui</name>
    <dbReference type="NCBI Taxonomy" id="57060"/>
    <lineage>
        <taxon>Eukaryota</taxon>
        <taxon>Metazoa</taxon>
        <taxon>Chordata</taxon>
        <taxon>Craniata</taxon>
        <taxon>Vertebrata</taxon>
        <taxon>Euteleostomi</taxon>
        <taxon>Amphibia</taxon>
        <taxon>Batrachia</taxon>
        <taxon>Anura</taxon>
        <taxon>Neobatrachia</taxon>
        <taxon>Hyloidea</taxon>
        <taxon>Eleutherodactylidae</taxon>
        <taxon>Eleutherodactylinae</taxon>
        <taxon>Eleutherodactylus</taxon>
        <taxon>Eleutherodactylus</taxon>
    </lineage>
</organism>
<comment type="caution">
    <text evidence="2">The sequence shown here is derived from an EMBL/GenBank/DDBJ whole genome shotgun (WGS) entry which is preliminary data.</text>
</comment>
<reference evidence="2" key="1">
    <citation type="thesis" date="2020" institute="ProQuest LLC" country="789 East Eisenhower Parkway, Ann Arbor, MI, USA">
        <title>Comparative Genomics and Chromosome Evolution.</title>
        <authorList>
            <person name="Mudd A.B."/>
        </authorList>
    </citation>
    <scope>NUCLEOTIDE SEQUENCE</scope>
    <source>
        <strain evidence="2">HN-11 Male</strain>
        <tissue evidence="2">Kidney and liver</tissue>
    </source>
</reference>
<protein>
    <submittedName>
        <fullName evidence="2">Uncharacterized protein</fullName>
    </submittedName>
</protein>
<name>A0A8J6EEG8_ELECQ</name>
<proteinExistence type="predicted"/>
<sequence>MTEHNKETRSSHTAPSSKLNPKDSFWMTGGAQEHLAPNQQELFVDRETCCVSHGHLVAESSRVSLTDGAKPAVKTLEHK</sequence>
<evidence type="ECO:0000313" key="3">
    <source>
        <dbReference type="Proteomes" id="UP000770717"/>
    </source>
</evidence>
<dbReference type="AlphaFoldDB" id="A0A8J6EEG8"/>
<evidence type="ECO:0000313" key="2">
    <source>
        <dbReference type="EMBL" id="KAG9467535.1"/>
    </source>
</evidence>
<feature type="compositionally biased region" description="Basic and acidic residues" evidence="1">
    <location>
        <begin position="1"/>
        <end position="10"/>
    </location>
</feature>
<evidence type="ECO:0000256" key="1">
    <source>
        <dbReference type="SAM" id="MobiDB-lite"/>
    </source>
</evidence>
<keyword evidence="3" id="KW-1185">Reference proteome</keyword>
<feature type="region of interest" description="Disordered" evidence="1">
    <location>
        <begin position="1"/>
        <end position="28"/>
    </location>
</feature>
<accession>A0A8J6EEG8</accession>